<dbReference type="eggNOG" id="COG0582">
    <property type="taxonomic scope" value="Bacteria"/>
</dbReference>
<dbReference type="InterPro" id="IPR044068">
    <property type="entry name" value="CB"/>
</dbReference>
<keyword evidence="3 5" id="KW-0238">DNA-binding</keyword>
<dbReference type="InterPro" id="IPR058717">
    <property type="entry name" value="Phage_L5_Integrase_N"/>
</dbReference>
<keyword evidence="2" id="KW-0229">DNA integration</keyword>
<sequence length="352" mass="39972">MGKRESHRRTFGSTRKLASGNWQARYIGPDHHRHVAPSTFVDREYAEGWLSEERKLISQGLWTPPADRWAEALEAEARENSTPTVAEWIETVILRRARRVRKPLAPTTVDLYRKDARLSITGTRLGRRRLDDVTRADVATWWDHLDRGTPTQNARAYQLLCSVMRDAVDDGFIEASPCHLKGAGKPVPAHSAATVEALTPAQTLTYARAVPEHYRVALMVTVWCGLRSGEVRGLRRRDIDLRNRVIHVEQAVSRVKVDPGTWAWRITLPKTAAGRRTVAIPAADQRQGRAVQPNPRRRVGLREALRQRSRARRSLRDLAPSLQSPQTPHRDRRPDPLSPRSQRHGEVHLGRS</sequence>
<gene>
    <name evidence="9" type="ordered locus">PACID_21070</name>
</gene>
<dbReference type="STRING" id="1171373.PACID_21070"/>
<dbReference type="PATRIC" id="fig|1171373.8.peg.2080"/>
<evidence type="ECO:0000256" key="3">
    <source>
        <dbReference type="ARBA" id="ARBA00023125"/>
    </source>
</evidence>
<dbReference type="InterPro" id="IPR010998">
    <property type="entry name" value="Integrase_recombinase_N"/>
</dbReference>
<dbReference type="PROSITE" id="PS51898">
    <property type="entry name" value="TYR_RECOMBINASE"/>
    <property type="match status" value="1"/>
</dbReference>
<dbReference type="Gene3D" id="1.10.150.130">
    <property type="match status" value="1"/>
</dbReference>
<evidence type="ECO:0000256" key="1">
    <source>
        <dbReference type="ARBA" id="ARBA00008857"/>
    </source>
</evidence>
<feature type="region of interest" description="Disordered" evidence="6">
    <location>
        <begin position="305"/>
        <end position="352"/>
    </location>
</feature>
<dbReference type="PANTHER" id="PTHR30629">
    <property type="entry name" value="PROPHAGE INTEGRASE"/>
    <property type="match status" value="1"/>
</dbReference>
<dbReference type="GO" id="GO:0015074">
    <property type="term" value="P:DNA integration"/>
    <property type="evidence" value="ECO:0007669"/>
    <property type="project" value="UniProtKB-KW"/>
</dbReference>
<proteinExistence type="inferred from homology"/>
<feature type="compositionally biased region" description="Basic and acidic residues" evidence="6">
    <location>
        <begin position="343"/>
        <end position="352"/>
    </location>
</feature>
<dbReference type="AlphaFoldDB" id="K7RPI4"/>
<comment type="similarity">
    <text evidence="1">Belongs to the 'phage' integrase family.</text>
</comment>
<dbReference type="InterPro" id="IPR050808">
    <property type="entry name" value="Phage_Integrase"/>
</dbReference>
<name>K7RPI4_ACIA4</name>
<dbReference type="Pfam" id="PF26003">
    <property type="entry name" value="Integrase_N_phage"/>
    <property type="match status" value="1"/>
</dbReference>
<dbReference type="EMBL" id="CP003493">
    <property type="protein sequence ID" value="AFV89894.1"/>
    <property type="molecule type" value="Genomic_DNA"/>
</dbReference>
<evidence type="ECO:0000256" key="6">
    <source>
        <dbReference type="SAM" id="MobiDB-lite"/>
    </source>
</evidence>
<dbReference type="KEGG" id="pbo:PACID_21070"/>
<reference evidence="9 10" key="1">
    <citation type="journal article" date="2012" name="BMC Genomics">
        <title>The genome sequence of Propionibacterium acidipropionici provides insights into its biotechnological and industrial potential.</title>
        <authorList>
            <person name="Parizzi L.P."/>
            <person name="Grassi M.C."/>
            <person name="Llerena L.A."/>
            <person name="Carazzolle M.F."/>
            <person name="Queiroz V.L."/>
            <person name="Lunardi I."/>
            <person name="Zeidler A.F."/>
            <person name="Teixeira P.J."/>
            <person name="Mieczkowski P."/>
            <person name="Rincones J."/>
            <person name="Pereira G.A."/>
        </authorList>
    </citation>
    <scope>NUCLEOTIDE SEQUENCE [LARGE SCALE GENOMIC DNA]</scope>
    <source>
        <strain evidence="10">ATCC 4875 / DSM 20272 / JCM 6432 / NBRC 12425 / NCIMB 8070</strain>
    </source>
</reference>
<dbReference type="SUPFAM" id="SSF56349">
    <property type="entry name" value="DNA breaking-rejoining enzymes"/>
    <property type="match status" value="1"/>
</dbReference>
<evidence type="ECO:0000256" key="4">
    <source>
        <dbReference type="ARBA" id="ARBA00023172"/>
    </source>
</evidence>
<dbReference type="HOGENOM" id="CLU_787231_0_0_11"/>
<dbReference type="Gene3D" id="1.10.443.10">
    <property type="entry name" value="Intergrase catalytic core"/>
    <property type="match status" value="1"/>
</dbReference>
<accession>K7RPI4</accession>
<dbReference type="Proteomes" id="UP000000214">
    <property type="component" value="Chromosome"/>
</dbReference>
<keyword evidence="4" id="KW-0233">DNA recombination</keyword>
<organism evidence="9 10">
    <name type="scientific">Acidipropionibacterium acidipropionici (strain ATCC 4875 / DSM 20272 / JCM 6432 / NBRC 12425 / NCIMB 8070 / 4)</name>
    <name type="common">Propionibacterium acidipropionici</name>
    <dbReference type="NCBI Taxonomy" id="1171373"/>
    <lineage>
        <taxon>Bacteria</taxon>
        <taxon>Bacillati</taxon>
        <taxon>Actinomycetota</taxon>
        <taxon>Actinomycetes</taxon>
        <taxon>Propionibacteriales</taxon>
        <taxon>Propionibacteriaceae</taxon>
        <taxon>Acidipropionibacterium</taxon>
    </lineage>
</organism>
<evidence type="ECO:0000259" key="8">
    <source>
        <dbReference type="PROSITE" id="PS51900"/>
    </source>
</evidence>
<dbReference type="GO" id="GO:0006310">
    <property type="term" value="P:DNA recombination"/>
    <property type="evidence" value="ECO:0007669"/>
    <property type="project" value="UniProtKB-KW"/>
</dbReference>
<dbReference type="InterPro" id="IPR002104">
    <property type="entry name" value="Integrase_catalytic"/>
</dbReference>
<evidence type="ECO:0000259" key="7">
    <source>
        <dbReference type="PROSITE" id="PS51898"/>
    </source>
</evidence>
<feature type="domain" description="Tyr recombinase" evidence="7">
    <location>
        <begin position="193"/>
        <end position="352"/>
    </location>
</feature>
<dbReference type="PROSITE" id="PS51900">
    <property type="entry name" value="CB"/>
    <property type="match status" value="1"/>
</dbReference>
<protein>
    <submittedName>
        <fullName evidence="9">Phage integrase</fullName>
    </submittedName>
</protein>
<dbReference type="PANTHER" id="PTHR30629:SF2">
    <property type="entry name" value="PROPHAGE INTEGRASE INTS-RELATED"/>
    <property type="match status" value="1"/>
</dbReference>
<evidence type="ECO:0000256" key="5">
    <source>
        <dbReference type="PROSITE-ProRule" id="PRU01248"/>
    </source>
</evidence>
<evidence type="ECO:0000313" key="9">
    <source>
        <dbReference type="EMBL" id="AFV89894.1"/>
    </source>
</evidence>
<dbReference type="GO" id="GO:0003677">
    <property type="term" value="F:DNA binding"/>
    <property type="evidence" value="ECO:0007669"/>
    <property type="project" value="UniProtKB-UniRule"/>
</dbReference>
<evidence type="ECO:0000313" key="10">
    <source>
        <dbReference type="Proteomes" id="UP000000214"/>
    </source>
</evidence>
<dbReference type="InterPro" id="IPR011010">
    <property type="entry name" value="DNA_brk_join_enz"/>
</dbReference>
<dbReference type="InterPro" id="IPR013762">
    <property type="entry name" value="Integrase-like_cat_sf"/>
</dbReference>
<evidence type="ECO:0000256" key="2">
    <source>
        <dbReference type="ARBA" id="ARBA00022908"/>
    </source>
</evidence>
<feature type="domain" description="Core-binding (CB)" evidence="8">
    <location>
        <begin position="79"/>
        <end position="168"/>
    </location>
</feature>